<proteinExistence type="predicted"/>
<dbReference type="RefSeq" id="WP_107285419.1">
    <property type="nucleotide sequence ID" value="NZ_PYMC01000029.1"/>
</dbReference>
<dbReference type="OrthoDB" id="2229810at2"/>
<reference evidence="1 2" key="1">
    <citation type="submission" date="2018-03" db="EMBL/GenBank/DDBJ databases">
        <title>Whole genome sequencing of Histamine producing bacteria.</title>
        <authorList>
            <person name="Butler K."/>
        </authorList>
    </citation>
    <scope>NUCLEOTIDE SEQUENCE [LARGE SCALE GENOMIC DNA]</scope>
    <source>
        <strain evidence="1 2">DSM 16190</strain>
    </source>
</reference>
<protein>
    <submittedName>
        <fullName evidence="1">Uncharacterized protein</fullName>
    </submittedName>
</protein>
<comment type="caution">
    <text evidence="1">The sequence shown here is derived from an EMBL/GenBank/DDBJ whole genome shotgun (WGS) entry which is preliminary data.</text>
</comment>
<organism evidence="1 2">
    <name type="scientific">Photobacterium lipolyticum</name>
    <dbReference type="NCBI Taxonomy" id="266810"/>
    <lineage>
        <taxon>Bacteria</taxon>
        <taxon>Pseudomonadati</taxon>
        <taxon>Pseudomonadota</taxon>
        <taxon>Gammaproteobacteria</taxon>
        <taxon>Vibrionales</taxon>
        <taxon>Vibrionaceae</taxon>
        <taxon>Photobacterium</taxon>
    </lineage>
</organism>
<dbReference type="EMBL" id="PYMC01000029">
    <property type="protein sequence ID" value="PSV99567.1"/>
    <property type="molecule type" value="Genomic_DNA"/>
</dbReference>
<accession>A0A2T3MQP7</accession>
<dbReference type="AlphaFoldDB" id="A0A2T3MQP7"/>
<evidence type="ECO:0000313" key="2">
    <source>
        <dbReference type="Proteomes" id="UP000240904"/>
    </source>
</evidence>
<sequence length="107" mass="12283">MTIEQLDKIDIISTNENKTSLVISDHLEWDAKNEKLLLLQDKLNTYLAFVESGEIYEQYPDALEKNIEIKLVSKYPPNQEAFKFLNLASGIIQSAGFVLVYEVRDCN</sequence>
<dbReference type="InterPro" id="IPR046702">
    <property type="entry name" value="DUF6572"/>
</dbReference>
<dbReference type="Pfam" id="PF20212">
    <property type="entry name" value="DUF6572"/>
    <property type="match status" value="1"/>
</dbReference>
<dbReference type="Proteomes" id="UP000240904">
    <property type="component" value="Unassembled WGS sequence"/>
</dbReference>
<evidence type="ECO:0000313" key="1">
    <source>
        <dbReference type="EMBL" id="PSV99567.1"/>
    </source>
</evidence>
<keyword evidence="2" id="KW-1185">Reference proteome</keyword>
<name>A0A2T3MQP7_9GAMM</name>
<gene>
    <name evidence="1" type="ORF">C9I89_21695</name>
</gene>